<evidence type="ECO:0000256" key="2">
    <source>
        <dbReference type="ARBA" id="ARBA00012831"/>
    </source>
</evidence>
<keyword evidence="3 11" id="KW-0436">Ligase</keyword>
<dbReference type="CDD" id="cd00779">
    <property type="entry name" value="ProRS_core_prok"/>
    <property type="match status" value="1"/>
</dbReference>
<name>A0A482TFV7_9EURY</name>
<feature type="domain" description="Aminoacyl-transfer RNA synthetases class-II family profile" evidence="10">
    <location>
        <begin position="38"/>
        <end position="311"/>
    </location>
</feature>
<dbReference type="InterPro" id="IPR006195">
    <property type="entry name" value="aa-tRNA-synth_II"/>
</dbReference>
<keyword evidence="7" id="KW-0030">Aminoacyl-tRNA synthetase</keyword>
<dbReference type="InterPro" id="IPR002314">
    <property type="entry name" value="aa-tRNA-synt_IIb"/>
</dbReference>
<evidence type="ECO:0000256" key="8">
    <source>
        <dbReference type="ARBA" id="ARBA00029731"/>
    </source>
</evidence>
<dbReference type="InterPro" id="IPR002316">
    <property type="entry name" value="Pro-tRNA-ligase_IIa"/>
</dbReference>
<proteinExistence type="predicted"/>
<dbReference type="Gene3D" id="3.30.930.10">
    <property type="entry name" value="Bira Bifunctional Protein, Domain 2"/>
    <property type="match status" value="1"/>
</dbReference>
<gene>
    <name evidence="11" type="ORF">ELS19_00300</name>
</gene>
<dbReference type="GO" id="GO:0005829">
    <property type="term" value="C:cytosol"/>
    <property type="evidence" value="ECO:0007669"/>
    <property type="project" value="TreeGrafter"/>
</dbReference>
<evidence type="ECO:0000313" key="11">
    <source>
        <dbReference type="EMBL" id="RYJ19483.1"/>
    </source>
</evidence>
<dbReference type="PANTHER" id="PTHR42753">
    <property type="entry name" value="MITOCHONDRIAL RIBOSOME PROTEIN L39/PROLYL-TRNA LIGASE FAMILY MEMBER"/>
    <property type="match status" value="1"/>
</dbReference>
<evidence type="ECO:0000313" key="12">
    <source>
        <dbReference type="Proteomes" id="UP000294028"/>
    </source>
</evidence>
<evidence type="ECO:0000256" key="1">
    <source>
        <dbReference type="ARBA" id="ARBA00004496"/>
    </source>
</evidence>
<dbReference type="GO" id="GO:0006433">
    <property type="term" value="P:prolyl-tRNA aminoacylation"/>
    <property type="evidence" value="ECO:0007669"/>
    <property type="project" value="InterPro"/>
</dbReference>
<evidence type="ECO:0000256" key="6">
    <source>
        <dbReference type="ARBA" id="ARBA00022917"/>
    </source>
</evidence>
<dbReference type="AlphaFoldDB" id="A0A482TFV7"/>
<dbReference type="Gene3D" id="3.40.50.800">
    <property type="entry name" value="Anticodon-binding domain"/>
    <property type="match status" value="1"/>
</dbReference>
<comment type="caution">
    <text evidence="11">The sequence shown here is derived from an EMBL/GenBank/DDBJ whole genome shotgun (WGS) entry which is preliminary data.</text>
</comment>
<comment type="catalytic activity">
    <reaction evidence="9">
        <text>tRNA(Pro) + L-proline + ATP = L-prolyl-tRNA(Pro) + AMP + diphosphate</text>
        <dbReference type="Rhea" id="RHEA:14305"/>
        <dbReference type="Rhea" id="RHEA-COMP:9700"/>
        <dbReference type="Rhea" id="RHEA-COMP:9702"/>
        <dbReference type="ChEBI" id="CHEBI:30616"/>
        <dbReference type="ChEBI" id="CHEBI:33019"/>
        <dbReference type="ChEBI" id="CHEBI:60039"/>
        <dbReference type="ChEBI" id="CHEBI:78442"/>
        <dbReference type="ChEBI" id="CHEBI:78532"/>
        <dbReference type="ChEBI" id="CHEBI:456215"/>
        <dbReference type="EC" id="6.1.1.15"/>
    </reaction>
</comment>
<dbReference type="Pfam" id="PF00587">
    <property type="entry name" value="tRNA-synt_2b"/>
    <property type="match status" value="1"/>
</dbReference>
<reference evidence="11 12" key="1">
    <citation type="submission" date="2018-12" db="EMBL/GenBank/DDBJ databases">
        <title>Genome analysis provides insights into bioremediation potentialities of Halogeometricum borinquense strain N11.</title>
        <authorList>
            <person name="Najjari A."/>
            <person name="Youssef N."/>
            <person name="Fhoula I."/>
            <person name="Ben Dhia O."/>
            <person name="Mahjoubi M."/>
            <person name="Ouzari H.I."/>
            <person name="Cherif A."/>
        </authorList>
    </citation>
    <scope>NUCLEOTIDE SEQUENCE [LARGE SCALE GENOMIC DNA]</scope>
    <source>
        <strain evidence="11 12">N11</strain>
    </source>
</reference>
<evidence type="ECO:0000256" key="3">
    <source>
        <dbReference type="ARBA" id="ARBA00022598"/>
    </source>
</evidence>
<keyword evidence="6" id="KW-0648">Protein biosynthesis</keyword>
<comment type="subcellular location">
    <subcellularLocation>
        <location evidence="1">Cytoplasm</location>
    </subcellularLocation>
</comment>
<keyword evidence="4" id="KW-0547">Nucleotide-binding</keyword>
<dbReference type="PRINTS" id="PR01046">
    <property type="entry name" value="TRNASYNTHPRO"/>
</dbReference>
<dbReference type="PROSITE" id="PS50862">
    <property type="entry name" value="AA_TRNA_LIGASE_II"/>
    <property type="match status" value="1"/>
</dbReference>
<dbReference type="EMBL" id="RZHH01000001">
    <property type="protein sequence ID" value="RYJ19483.1"/>
    <property type="molecule type" value="Genomic_DNA"/>
</dbReference>
<dbReference type="Proteomes" id="UP000294028">
    <property type="component" value="Unassembled WGS sequence"/>
</dbReference>
<dbReference type="PANTHER" id="PTHR42753:SF2">
    <property type="entry name" value="PROLINE--TRNA LIGASE"/>
    <property type="match status" value="1"/>
</dbReference>
<organism evidence="11 12">
    <name type="scientific">Halogeometricum borinquense</name>
    <dbReference type="NCBI Taxonomy" id="60847"/>
    <lineage>
        <taxon>Archaea</taxon>
        <taxon>Methanobacteriati</taxon>
        <taxon>Methanobacteriota</taxon>
        <taxon>Stenosarchaea group</taxon>
        <taxon>Halobacteria</taxon>
        <taxon>Halobacteriales</taxon>
        <taxon>Haloferacaceae</taxon>
        <taxon>Halogeometricum</taxon>
    </lineage>
</organism>
<protein>
    <recommendedName>
        <fullName evidence="2">proline--tRNA ligase</fullName>
        <ecNumber evidence="2">6.1.1.15</ecNumber>
    </recommendedName>
    <alternativeName>
        <fullName evidence="8">Prolyl-tRNA synthetase</fullName>
    </alternativeName>
</protein>
<evidence type="ECO:0000256" key="7">
    <source>
        <dbReference type="ARBA" id="ARBA00023146"/>
    </source>
</evidence>
<dbReference type="InterPro" id="IPR036621">
    <property type="entry name" value="Anticodon-bd_dom_sf"/>
</dbReference>
<dbReference type="SUPFAM" id="SSF52954">
    <property type="entry name" value="Class II aaRS ABD-related"/>
    <property type="match status" value="1"/>
</dbReference>
<dbReference type="GO" id="GO:0004827">
    <property type="term" value="F:proline-tRNA ligase activity"/>
    <property type="evidence" value="ECO:0007669"/>
    <property type="project" value="UniProtKB-EC"/>
</dbReference>
<dbReference type="InterPro" id="IPR045864">
    <property type="entry name" value="aa-tRNA-synth_II/BPL/LPL"/>
</dbReference>
<evidence type="ECO:0000256" key="5">
    <source>
        <dbReference type="ARBA" id="ARBA00022840"/>
    </source>
</evidence>
<evidence type="ECO:0000256" key="9">
    <source>
        <dbReference type="ARBA" id="ARBA00047671"/>
    </source>
</evidence>
<keyword evidence="5" id="KW-0067">ATP-binding</keyword>
<dbReference type="Pfam" id="PF03129">
    <property type="entry name" value="HGTP_anticodon"/>
    <property type="match status" value="1"/>
</dbReference>
<sequence>MWRSKLFVPTSKEAEASAQIRSAVLAQRSGLVDHVGGGIFSYSPTGKRVRDNISEIVREEMEALDGQEVDLPSLQYADLWRDSGRYDAFEGEMFTFENREGKDMCLAPTHEEPMADLVRERVRSQRNMPLVLYQIGEKFRDDHPRNGLLRAKQFTMKDAYSFTASEEELDEIYQQMREAYINIFDRVNIEYAIVPADPGAMGGTHSEEFQAPAEVGSDEMNYCPKNNCLFGTKDLSITECPHCEEPLINENAIELGHIFKLGTRYSDPLELTYDTDEGEKQVIMGSYGIGVSRLIPALIEQRNDEDGIIWPESVAPFTISVVPLNDDDEIEEITEEIHDYFGSDDVLIFDNDVSIGEKFAESDLIGIPAKAILGNTFLEDGEIEVEFRDGSREFHKPEEFFEVYA</sequence>
<dbReference type="GO" id="GO:0005524">
    <property type="term" value="F:ATP binding"/>
    <property type="evidence" value="ECO:0007669"/>
    <property type="project" value="UniProtKB-KW"/>
</dbReference>
<dbReference type="InterPro" id="IPR050062">
    <property type="entry name" value="Pro-tRNA_synthetase"/>
</dbReference>
<evidence type="ECO:0000256" key="4">
    <source>
        <dbReference type="ARBA" id="ARBA00022741"/>
    </source>
</evidence>
<dbReference type="SUPFAM" id="SSF55681">
    <property type="entry name" value="Class II aaRS and biotin synthetases"/>
    <property type="match status" value="1"/>
</dbReference>
<dbReference type="EC" id="6.1.1.15" evidence="2"/>
<dbReference type="InterPro" id="IPR033730">
    <property type="entry name" value="ProRS_core_prok"/>
</dbReference>
<dbReference type="InterPro" id="IPR004154">
    <property type="entry name" value="Anticodon-bd"/>
</dbReference>
<accession>A0A482TFV7</accession>
<evidence type="ECO:0000259" key="10">
    <source>
        <dbReference type="PROSITE" id="PS50862"/>
    </source>
</evidence>